<evidence type="ECO:0000313" key="3">
    <source>
        <dbReference type="EMBL" id="ACZ38191.1"/>
    </source>
</evidence>
<dbReference type="AlphaFoldDB" id="D1C1S4"/>
<keyword evidence="4" id="KW-1185">Reference proteome</keyword>
<evidence type="ECO:0000256" key="2">
    <source>
        <dbReference type="SAM" id="Phobius"/>
    </source>
</evidence>
<reference evidence="4" key="1">
    <citation type="submission" date="2009-11" db="EMBL/GenBank/DDBJ databases">
        <title>The complete chromosome 1 of Sphaerobacter thermophilus DSM 20745.</title>
        <authorList>
            <person name="Lucas S."/>
            <person name="Copeland A."/>
            <person name="Lapidus A."/>
            <person name="Glavina del Rio T."/>
            <person name="Dalin E."/>
            <person name="Tice H."/>
            <person name="Bruce D."/>
            <person name="Goodwin L."/>
            <person name="Pitluck S."/>
            <person name="Kyrpides N."/>
            <person name="Mavromatis K."/>
            <person name="Ivanova N."/>
            <person name="Mikhailova N."/>
            <person name="LaButti K.M."/>
            <person name="Clum A."/>
            <person name="Sun H.I."/>
            <person name="Brettin T."/>
            <person name="Detter J.C."/>
            <person name="Han C."/>
            <person name="Larimer F."/>
            <person name="Land M."/>
            <person name="Hauser L."/>
            <person name="Markowitz V."/>
            <person name="Cheng J.F."/>
            <person name="Hugenholtz P."/>
            <person name="Woyke T."/>
            <person name="Wu D."/>
            <person name="Steenblock K."/>
            <person name="Schneider S."/>
            <person name="Pukall R."/>
            <person name="Goeker M."/>
            <person name="Klenk H.P."/>
            <person name="Eisen J.A."/>
        </authorList>
    </citation>
    <scope>NUCLEOTIDE SEQUENCE [LARGE SCALE GENOMIC DNA]</scope>
    <source>
        <strain evidence="4">ATCC 49802 / DSM 20745 / S 6022</strain>
    </source>
</reference>
<gene>
    <name evidence="3" type="ordered locus">Sthe_0754</name>
</gene>
<name>D1C1S4_SPHTD</name>
<feature type="region of interest" description="Disordered" evidence="1">
    <location>
        <begin position="98"/>
        <end position="119"/>
    </location>
</feature>
<dbReference type="HOGENOM" id="CLU_2059939_0_0_0"/>
<feature type="transmembrane region" description="Helical" evidence="2">
    <location>
        <begin position="37"/>
        <end position="58"/>
    </location>
</feature>
<proteinExistence type="predicted"/>
<dbReference type="RefSeq" id="WP_012871238.1">
    <property type="nucleotide sequence ID" value="NC_013523.1"/>
</dbReference>
<reference evidence="3 4" key="2">
    <citation type="journal article" date="2010" name="Stand. Genomic Sci.">
        <title>Complete genome sequence of Desulfohalobium retbaense type strain (HR(100)).</title>
        <authorList>
            <person name="Spring S."/>
            <person name="Nolan M."/>
            <person name="Lapidus A."/>
            <person name="Glavina Del Rio T."/>
            <person name="Copeland A."/>
            <person name="Tice H."/>
            <person name="Cheng J.F."/>
            <person name="Lucas S."/>
            <person name="Land M."/>
            <person name="Chen F."/>
            <person name="Bruce D."/>
            <person name="Goodwin L."/>
            <person name="Pitluck S."/>
            <person name="Ivanova N."/>
            <person name="Mavromatis K."/>
            <person name="Mikhailova N."/>
            <person name="Pati A."/>
            <person name="Chen A."/>
            <person name="Palaniappan K."/>
            <person name="Hauser L."/>
            <person name="Chang Y.J."/>
            <person name="Jeffries C.D."/>
            <person name="Munk C."/>
            <person name="Kiss H."/>
            <person name="Chain P."/>
            <person name="Han C."/>
            <person name="Brettin T."/>
            <person name="Detter J.C."/>
            <person name="Schuler E."/>
            <person name="Goker M."/>
            <person name="Rohde M."/>
            <person name="Bristow J."/>
            <person name="Eisen J.A."/>
            <person name="Markowitz V."/>
            <person name="Hugenholtz P."/>
            <person name="Kyrpides N.C."/>
            <person name="Klenk H.P."/>
        </authorList>
    </citation>
    <scope>NUCLEOTIDE SEQUENCE [LARGE SCALE GENOMIC DNA]</scope>
    <source>
        <strain evidence="4">ATCC 49802 / DSM 20745 / S 6022</strain>
    </source>
</reference>
<keyword evidence="2" id="KW-0472">Membrane</keyword>
<keyword evidence="2" id="KW-1133">Transmembrane helix</keyword>
<dbReference type="EMBL" id="CP001823">
    <property type="protein sequence ID" value="ACZ38191.1"/>
    <property type="molecule type" value="Genomic_DNA"/>
</dbReference>
<organism evidence="3 4">
    <name type="scientific">Sphaerobacter thermophilus (strain ATCC 49802 / DSM 20745 / KCCM 41009 / NCIMB 13125 / S 6022)</name>
    <dbReference type="NCBI Taxonomy" id="479434"/>
    <lineage>
        <taxon>Bacteria</taxon>
        <taxon>Pseudomonadati</taxon>
        <taxon>Thermomicrobiota</taxon>
        <taxon>Thermomicrobia</taxon>
        <taxon>Sphaerobacterales</taxon>
        <taxon>Sphaerobacterineae</taxon>
        <taxon>Sphaerobacteraceae</taxon>
        <taxon>Sphaerobacter</taxon>
    </lineage>
</organism>
<dbReference type="STRING" id="479434.Sthe_0754"/>
<dbReference type="KEGG" id="sti:Sthe_0754"/>
<evidence type="ECO:0000256" key="1">
    <source>
        <dbReference type="SAM" id="MobiDB-lite"/>
    </source>
</evidence>
<evidence type="ECO:0000313" key="4">
    <source>
        <dbReference type="Proteomes" id="UP000002027"/>
    </source>
</evidence>
<keyword evidence="2" id="KW-0812">Transmembrane</keyword>
<dbReference type="Proteomes" id="UP000002027">
    <property type="component" value="Chromosome 1"/>
</dbReference>
<sequence>MNNDEPLRHVQGNTTHSESGPRPGYAQRARLSRQLRAIRWGVLLVGTAATVAFSTLAMRDTSEAAAEQPTPVLPAQVIAGDMPSQSLFTEGLRGFSLSPDSPRVGGQIITQPHARSSTS</sequence>
<feature type="compositionally biased region" description="Polar residues" evidence="1">
    <location>
        <begin position="108"/>
        <end position="119"/>
    </location>
</feature>
<accession>D1C1S4</accession>
<feature type="region of interest" description="Disordered" evidence="1">
    <location>
        <begin position="1"/>
        <end position="27"/>
    </location>
</feature>
<protein>
    <submittedName>
        <fullName evidence="3">Uncharacterized protein</fullName>
    </submittedName>
</protein>
<dbReference type="InParanoid" id="D1C1S4"/>